<dbReference type="Proteomes" id="UP000008898">
    <property type="component" value="Chromosome"/>
</dbReference>
<dbReference type="OrthoDB" id="1149023at2"/>
<reference evidence="1 2" key="2">
    <citation type="journal article" date="2012" name="Environ. Microbiol.">
        <title>Characterization of the first alginolytic operons in a marine bacterium: from their emergence in marine Flavobacteriia to their independent transfers to marine Proteobacteria and human gut Bacteroides.</title>
        <authorList>
            <person name="Thomas F."/>
            <person name="Barbeyron T."/>
            <person name="Tonon T."/>
            <person name="Genicot S."/>
            <person name="Czjzek M."/>
            <person name="Michel G."/>
        </authorList>
    </citation>
    <scope>NUCLEOTIDE SEQUENCE [LARGE SCALE GENOMIC DNA]</scope>
    <source>
        <strain evidence="2">DSM 12802 / CCUG 47099 / CIP 106680 / NCIMB 13871 / Dsij</strain>
    </source>
</reference>
<dbReference type="RefSeq" id="WP_013991824.1">
    <property type="nucleotide sequence ID" value="NC_015844.1"/>
</dbReference>
<reference evidence="2" key="1">
    <citation type="submission" date="2009-07" db="EMBL/GenBank/DDBJ databases">
        <title>Complete genome sequence of Zobellia galactanivorans Dsij.</title>
        <authorList>
            <consortium name="Genoscope - CEA"/>
        </authorList>
    </citation>
    <scope>NUCLEOTIDE SEQUENCE [LARGE SCALE GENOMIC DNA]</scope>
    <source>
        <strain evidence="2">DSM 12802 / CCUG 47099 / CIP 106680 / NCIMB 13871 / Dsij</strain>
    </source>
</reference>
<name>G0L9E5_ZOBGA</name>
<dbReference type="EMBL" id="FP476056">
    <property type="protein sequence ID" value="CAZ94512.1"/>
    <property type="molecule type" value="Genomic_DNA"/>
</dbReference>
<dbReference type="HOGENOM" id="CLU_1008154_0_0_10"/>
<accession>G0L9E5</accession>
<dbReference type="AlphaFoldDB" id="G0L9E5"/>
<evidence type="ECO:0000313" key="2">
    <source>
        <dbReference type="Proteomes" id="UP000008898"/>
    </source>
</evidence>
<gene>
    <name evidence="1" type="ordered locus">zobellia_439</name>
</gene>
<organism evidence="1 2">
    <name type="scientific">Zobellia galactanivorans (strain DSM 12802 / CCUG 47099 / CIP 106680 / NCIMB 13871 / Dsij)</name>
    <dbReference type="NCBI Taxonomy" id="63186"/>
    <lineage>
        <taxon>Bacteria</taxon>
        <taxon>Pseudomonadati</taxon>
        <taxon>Bacteroidota</taxon>
        <taxon>Flavobacteriia</taxon>
        <taxon>Flavobacteriales</taxon>
        <taxon>Flavobacteriaceae</taxon>
        <taxon>Zobellia</taxon>
    </lineage>
</organism>
<protein>
    <submittedName>
        <fullName evidence="1">Uncharacterized protein</fullName>
    </submittedName>
</protein>
<dbReference type="KEGG" id="zga:ZOBELLIA_439"/>
<evidence type="ECO:0000313" key="1">
    <source>
        <dbReference type="EMBL" id="CAZ94512.1"/>
    </source>
</evidence>
<sequence>MQHNFLKPYYSLYQRFGCSGELYVNDVLVYSFFGDQTQEGGSTGAVPINNVILESGKYKVVGKMLPRYGKKAITEEEYMSLDFHVAETEGPLGTMKKTRYKFHPRIEQPWDGLSENINYPVFEISTKIEVELPFVLDGWQNSVDLSKIKEEKLFEEVFAFYNQLYLVMESHNAGKYLELSKEKMRLQEQAFYFSEERKANFQKGAMQIFGQKLQMLPMKKDELRVQVMGHGKLVRLVRLDGTEALKFKSPDPESQGDIEFEVKLHKRDLSKGFSII</sequence>
<dbReference type="PATRIC" id="fig|63186.3.peg.436"/>
<proteinExistence type="predicted"/>
<keyword evidence="2" id="KW-1185">Reference proteome</keyword>
<dbReference type="STRING" id="63186.ZOBELLIA_439"/>